<gene>
    <name evidence="2" type="ORF">LTR84_005413</name>
</gene>
<proteinExistence type="predicted"/>
<evidence type="ECO:0000313" key="2">
    <source>
        <dbReference type="EMBL" id="KAK5048991.1"/>
    </source>
</evidence>
<feature type="compositionally biased region" description="Acidic residues" evidence="1">
    <location>
        <begin position="593"/>
        <end position="603"/>
    </location>
</feature>
<name>A0AAV9N755_9EURO</name>
<accession>A0AAV9N755</accession>
<feature type="compositionally biased region" description="Low complexity" evidence="1">
    <location>
        <begin position="1"/>
        <end position="13"/>
    </location>
</feature>
<dbReference type="GeneID" id="89973590"/>
<evidence type="ECO:0000313" key="3">
    <source>
        <dbReference type="Proteomes" id="UP001358417"/>
    </source>
</evidence>
<keyword evidence="3" id="KW-1185">Reference proteome</keyword>
<protein>
    <submittedName>
        <fullName evidence="2">Uncharacterized protein</fullName>
    </submittedName>
</protein>
<feature type="compositionally biased region" description="Basic and acidic residues" evidence="1">
    <location>
        <begin position="554"/>
        <end position="582"/>
    </location>
</feature>
<feature type="compositionally biased region" description="Basic and acidic residues" evidence="1">
    <location>
        <begin position="253"/>
        <end position="265"/>
    </location>
</feature>
<evidence type="ECO:0000256" key="1">
    <source>
        <dbReference type="SAM" id="MobiDB-lite"/>
    </source>
</evidence>
<feature type="region of interest" description="Disordered" evidence="1">
    <location>
        <begin position="1"/>
        <end position="33"/>
    </location>
</feature>
<reference evidence="2 3" key="1">
    <citation type="submission" date="2023-08" db="EMBL/GenBank/DDBJ databases">
        <title>Black Yeasts Isolated from many extreme environments.</title>
        <authorList>
            <person name="Coleine C."/>
            <person name="Stajich J.E."/>
            <person name="Selbmann L."/>
        </authorList>
    </citation>
    <scope>NUCLEOTIDE SEQUENCE [LARGE SCALE GENOMIC DNA]</scope>
    <source>
        <strain evidence="2 3">CCFEE 5792</strain>
    </source>
</reference>
<organism evidence="2 3">
    <name type="scientific">Exophiala bonariae</name>
    <dbReference type="NCBI Taxonomy" id="1690606"/>
    <lineage>
        <taxon>Eukaryota</taxon>
        <taxon>Fungi</taxon>
        <taxon>Dikarya</taxon>
        <taxon>Ascomycota</taxon>
        <taxon>Pezizomycotina</taxon>
        <taxon>Eurotiomycetes</taxon>
        <taxon>Chaetothyriomycetidae</taxon>
        <taxon>Chaetothyriales</taxon>
        <taxon>Herpotrichiellaceae</taxon>
        <taxon>Exophiala</taxon>
    </lineage>
</organism>
<feature type="compositionally biased region" description="Acidic residues" evidence="1">
    <location>
        <begin position="283"/>
        <end position="294"/>
    </location>
</feature>
<sequence>MASSESSSSSSPPSMSPPPPMSPPHNNNRCPSHIKKGNAIRAAHQVYNQAINIQEDQRGRTPWLDLELDDLPTSAECMGSNADAGTEFPSLEAAQEYRKLLLEDATTIDNTIPRTQAQLRAHALALFKAFKCIPEECQDRDDMKKWFVEQRHNNQLVEVKCWEILHECINRSTTVTNLVEAHEPHKFKFKSGAMTFAQRFNIIKETMALSKTICKHLFDVSFTLKFVDDPAHNRARVESNRILNTKKAAIMKRGKEQQAKDEQQAKRPRLMQNTATDAHHGEDMDDLEDKDMDETPVKTKTARTIRTPRPQTLSRNRATSLRSAIPMGTMSAPQMRSRMYSPGQMNSQYPGFQNGSSPLDNFSTGMGTRLMTSYGGDDLMAASNLSSISHQGSIYQSPNQQYSQMSPSAQSFTMSDAGLGFAARNTTYPIMRPESSMSQRTVYQSSQNMAEPWNPQAQAPLRANFGPNFHNGNTSSPNGSASGYDTMIDPALTGSFSNSGWMTPNTPTPTNGTWGRHAMGPLKALQLLSPTPRRPGGLHMHQQDVAMGALGGNPEERTEEQRPDELQQQEQEHSPAVTKDRPASFSSQATIDEAVEDPSFETE</sequence>
<dbReference type="Proteomes" id="UP001358417">
    <property type="component" value="Unassembled WGS sequence"/>
</dbReference>
<feature type="region of interest" description="Disordered" evidence="1">
    <location>
        <begin position="251"/>
        <end position="304"/>
    </location>
</feature>
<feature type="region of interest" description="Disordered" evidence="1">
    <location>
        <begin position="549"/>
        <end position="603"/>
    </location>
</feature>
<dbReference type="AlphaFoldDB" id="A0AAV9N755"/>
<comment type="caution">
    <text evidence="2">The sequence shown here is derived from an EMBL/GenBank/DDBJ whole genome shotgun (WGS) entry which is preliminary data.</text>
</comment>
<dbReference type="EMBL" id="JAVRRD010000020">
    <property type="protein sequence ID" value="KAK5048991.1"/>
    <property type="molecule type" value="Genomic_DNA"/>
</dbReference>
<feature type="compositionally biased region" description="Pro residues" evidence="1">
    <location>
        <begin position="14"/>
        <end position="23"/>
    </location>
</feature>
<dbReference type="RefSeq" id="XP_064704196.1">
    <property type="nucleotide sequence ID" value="XM_064848982.1"/>
</dbReference>